<reference evidence="2 3" key="1">
    <citation type="journal article" date="2022" name="Front. Microbiol.">
        <title>High genomic differentiation and limited gene flow indicate recent cryptic speciation within the genus Laspinema (cyanobacteria).</title>
        <authorList>
            <person name="Stanojkovic A."/>
            <person name="Skoupy S."/>
            <person name="Skaloud P."/>
            <person name="Dvorak P."/>
        </authorList>
    </citation>
    <scope>NUCLEOTIDE SEQUENCE [LARGE SCALE GENOMIC DNA]</scope>
    <source>
        <strain evidence="2 3">D3b</strain>
    </source>
</reference>
<proteinExistence type="predicted"/>
<evidence type="ECO:0000313" key="2">
    <source>
        <dbReference type="EMBL" id="MCT7981358.1"/>
    </source>
</evidence>
<keyword evidence="3" id="KW-1185">Reference proteome</keyword>
<dbReference type="EMBL" id="JAMXFA010000063">
    <property type="protein sequence ID" value="MCT7981358.1"/>
    <property type="molecule type" value="Genomic_DNA"/>
</dbReference>
<dbReference type="Pfam" id="PF14690">
    <property type="entry name" value="Zn_ribbon_ISL3"/>
    <property type="match status" value="1"/>
</dbReference>
<feature type="domain" description="Transposase IS204/IS1001/IS1096/IS1165 zinc-finger" evidence="1">
    <location>
        <begin position="38"/>
        <end position="81"/>
    </location>
</feature>
<organism evidence="2 3">
    <name type="scientific">Laspinema olomoucense D3b</name>
    <dbReference type="NCBI Taxonomy" id="2953688"/>
    <lineage>
        <taxon>Bacteria</taxon>
        <taxon>Bacillati</taxon>
        <taxon>Cyanobacteriota</taxon>
        <taxon>Cyanophyceae</taxon>
        <taxon>Oscillatoriophycideae</taxon>
        <taxon>Oscillatoriales</taxon>
        <taxon>Laspinemataceae</taxon>
        <taxon>Laspinema</taxon>
        <taxon>Laspinema olomoucense</taxon>
    </lineage>
</organism>
<comment type="caution">
    <text evidence="2">The sequence shown here is derived from an EMBL/GenBank/DDBJ whole genome shotgun (WGS) entry which is preliminary data.</text>
</comment>
<name>A0ABT2NF73_9CYAN</name>
<evidence type="ECO:0000259" key="1">
    <source>
        <dbReference type="Pfam" id="PF14690"/>
    </source>
</evidence>
<accession>A0ABT2NF73</accession>
<evidence type="ECO:0000313" key="3">
    <source>
        <dbReference type="Proteomes" id="UP001525961"/>
    </source>
</evidence>
<gene>
    <name evidence="2" type="ORF">NG792_26910</name>
</gene>
<dbReference type="Proteomes" id="UP001525961">
    <property type="component" value="Unassembled WGS sequence"/>
</dbReference>
<protein>
    <submittedName>
        <fullName evidence="2">Transposase family protein</fullName>
    </submittedName>
</protein>
<sequence length="101" mass="12096">MENYLNLMLGLPEVTVAKVLTRENEVYLNIKLTNLGTNCPKCPGYTTEINQNRPMILRDLSCFDKVTYLLVPRRQFYCRCCQKYFTENLSWIDWKRRHTVR</sequence>
<dbReference type="InterPro" id="IPR029261">
    <property type="entry name" value="Transposase_Znf"/>
</dbReference>